<dbReference type="EMBL" id="KN831951">
    <property type="protein sequence ID" value="KIO10648.1"/>
    <property type="molecule type" value="Genomic_DNA"/>
</dbReference>
<sequence length="347" mass="39765">MSSHCNSPQLSTQNEDRWFVPPRLLLQRSAEGMPAPVYASSPFNHSKADVILRSSDNVDFRVFKLFLSLSSPFFETLFDLPQPSEAEHPADTEMKDGLPVLPVSEDSRTLDGLLRFCYPCTLSENPPLNHFRDVIKVLEAAQKYALDEVENTIRKALFNPTILELNSLRCFAIARQAHLREETVLAARYSLRISLVPNWFEEIEMITATDLLALLAYHQKCGWAVQKLQLGFSWIEEHYQSRAAVPWIFGETPGRSCGCPRADTIKLFGQRHLVWWEEFMEATFRTLKEKPCARTVHKSVEKTIGEVRRRNCQSCTPDIATVMNQFADLFARKVEELVSEVELHLTY</sequence>
<proteinExistence type="predicted"/>
<reference evidence="3" key="2">
    <citation type="submission" date="2015-01" db="EMBL/GenBank/DDBJ databases">
        <title>Evolutionary Origins and Diversification of the Mycorrhizal Mutualists.</title>
        <authorList>
            <consortium name="DOE Joint Genome Institute"/>
            <consortium name="Mycorrhizal Genomics Consortium"/>
            <person name="Kohler A."/>
            <person name="Kuo A."/>
            <person name="Nagy L.G."/>
            <person name="Floudas D."/>
            <person name="Copeland A."/>
            <person name="Barry K.W."/>
            <person name="Cichocki N."/>
            <person name="Veneault-Fourrey C."/>
            <person name="LaButti K."/>
            <person name="Lindquist E.A."/>
            <person name="Lipzen A."/>
            <person name="Lundell T."/>
            <person name="Morin E."/>
            <person name="Murat C."/>
            <person name="Riley R."/>
            <person name="Ohm R."/>
            <person name="Sun H."/>
            <person name="Tunlid A."/>
            <person name="Henrissat B."/>
            <person name="Grigoriev I.V."/>
            <person name="Hibbett D.S."/>
            <person name="Martin F."/>
        </authorList>
    </citation>
    <scope>NUCLEOTIDE SEQUENCE [LARGE SCALE GENOMIC DNA]</scope>
    <source>
        <strain evidence="3">Marx 270</strain>
    </source>
</reference>
<dbReference type="InParanoid" id="A0A0C3JN69"/>
<evidence type="ECO:0000313" key="3">
    <source>
        <dbReference type="Proteomes" id="UP000054217"/>
    </source>
</evidence>
<dbReference type="HOGENOM" id="CLU_052397_0_0_1"/>
<protein>
    <recommendedName>
        <fullName evidence="1">BTB domain-containing protein</fullName>
    </recommendedName>
</protein>
<dbReference type="InterPro" id="IPR011333">
    <property type="entry name" value="SKP1/BTB/POZ_sf"/>
</dbReference>
<dbReference type="STRING" id="870435.A0A0C3JN69"/>
<dbReference type="Proteomes" id="UP000054217">
    <property type="component" value="Unassembled WGS sequence"/>
</dbReference>
<dbReference type="Gene3D" id="3.30.710.10">
    <property type="entry name" value="Potassium Channel Kv1.1, Chain A"/>
    <property type="match status" value="1"/>
</dbReference>
<organism evidence="2 3">
    <name type="scientific">Pisolithus tinctorius Marx 270</name>
    <dbReference type="NCBI Taxonomy" id="870435"/>
    <lineage>
        <taxon>Eukaryota</taxon>
        <taxon>Fungi</taxon>
        <taxon>Dikarya</taxon>
        <taxon>Basidiomycota</taxon>
        <taxon>Agaricomycotina</taxon>
        <taxon>Agaricomycetes</taxon>
        <taxon>Agaricomycetidae</taxon>
        <taxon>Boletales</taxon>
        <taxon>Sclerodermatineae</taxon>
        <taxon>Pisolithaceae</taxon>
        <taxon>Pisolithus</taxon>
    </lineage>
</organism>
<dbReference type="AlphaFoldDB" id="A0A0C3JN69"/>
<feature type="domain" description="BTB" evidence="1">
    <location>
        <begin position="48"/>
        <end position="126"/>
    </location>
</feature>
<name>A0A0C3JN69_PISTI</name>
<keyword evidence="3" id="KW-1185">Reference proteome</keyword>
<dbReference type="SUPFAM" id="SSF54695">
    <property type="entry name" value="POZ domain"/>
    <property type="match status" value="1"/>
</dbReference>
<dbReference type="Pfam" id="PF00651">
    <property type="entry name" value="BTB"/>
    <property type="match status" value="1"/>
</dbReference>
<dbReference type="PROSITE" id="PS50097">
    <property type="entry name" value="BTB"/>
    <property type="match status" value="1"/>
</dbReference>
<dbReference type="CDD" id="cd18186">
    <property type="entry name" value="BTB_POZ_ZBTB_KLHL-like"/>
    <property type="match status" value="1"/>
</dbReference>
<dbReference type="OrthoDB" id="6359816at2759"/>
<evidence type="ECO:0000313" key="2">
    <source>
        <dbReference type="EMBL" id="KIO10648.1"/>
    </source>
</evidence>
<reference evidence="2 3" key="1">
    <citation type="submission" date="2014-04" db="EMBL/GenBank/DDBJ databases">
        <authorList>
            <consortium name="DOE Joint Genome Institute"/>
            <person name="Kuo A."/>
            <person name="Kohler A."/>
            <person name="Costa M.D."/>
            <person name="Nagy L.G."/>
            <person name="Floudas D."/>
            <person name="Copeland A."/>
            <person name="Barry K.W."/>
            <person name="Cichocki N."/>
            <person name="Veneault-Fourrey C."/>
            <person name="LaButti K."/>
            <person name="Lindquist E.A."/>
            <person name="Lipzen A."/>
            <person name="Lundell T."/>
            <person name="Morin E."/>
            <person name="Murat C."/>
            <person name="Sun H."/>
            <person name="Tunlid A."/>
            <person name="Henrissat B."/>
            <person name="Grigoriev I.V."/>
            <person name="Hibbett D.S."/>
            <person name="Martin F."/>
            <person name="Nordberg H.P."/>
            <person name="Cantor M.N."/>
            <person name="Hua S.X."/>
        </authorList>
    </citation>
    <scope>NUCLEOTIDE SEQUENCE [LARGE SCALE GENOMIC DNA]</scope>
    <source>
        <strain evidence="2 3">Marx 270</strain>
    </source>
</reference>
<dbReference type="SMART" id="SM00225">
    <property type="entry name" value="BTB"/>
    <property type="match status" value="1"/>
</dbReference>
<dbReference type="InterPro" id="IPR000210">
    <property type="entry name" value="BTB/POZ_dom"/>
</dbReference>
<evidence type="ECO:0000259" key="1">
    <source>
        <dbReference type="PROSITE" id="PS50097"/>
    </source>
</evidence>
<gene>
    <name evidence="2" type="ORF">M404DRAFT_871000</name>
</gene>
<accession>A0A0C3JN69</accession>